<accession>A0AAI9H3W4</accession>
<gene>
    <name evidence="1" type="ORF">P6223_005709</name>
</gene>
<dbReference type="AlphaFoldDB" id="A0AAI9H3W4"/>
<comment type="caution">
    <text evidence="1">The sequence shown here is derived from an EMBL/GenBank/DDBJ whole genome shotgun (WGS) entry which is preliminary data.</text>
</comment>
<reference evidence="1" key="1">
    <citation type="submission" date="2024-02" db="EMBL/GenBank/DDBJ databases">
        <authorList>
            <consortium name="Clinical and Environmental Microbiology Branch: Whole genome sequencing antimicrobial resistance pathogens in the healthcare setting"/>
        </authorList>
    </citation>
    <scope>NUCLEOTIDE SEQUENCE</scope>
    <source>
        <strain evidence="1">2023CK-00345</strain>
    </source>
</reference>
<name>A0AAI9H3W4_ECOLX</name>
<evidence type="ECO:0000313" key="1">
    <source>
        <dbReference type="EMBL" id="EMM0028967.1"/>
    </source>
</evidence>
<proteinExistence type="predicted"/>
<sequence>MRISMIYRFKTDFMRQIAMLFSLGYTRWFGGEIPLNPHYKFVSLKARFDELYAINATAQQRFRRREKGVANCKFLVWFDEKNATLLWVLLATEGDVYNEEKFYDGMNKKTRISVSGYELKTVPHRGRKPSVSWAMKKETYEKWHADIKKSIRTRNDENIEKLWYSLRRVAGFSELRRQVFKLQRYAMTEWKRSRRGEYPYEKIFVGWLGRFKQSETITDEELLLIAKSKKADIF</sequence>
<organism evidence="1">
    <name type="scientific">Escherichia coli</name>
    <dbReference type="NCBI Taxonomy" id="562"/>
    <lineage>
        <taxon>Bacteria</taxon>
        <taxon>Pseudomonadati</taxon>
        <taxon>Pseudomonadota</taxon>
        <taxon>Gammaproteobacteria</taxon>
        <taxon>Enterobacterales</taxon>
        <taxon>Enterobacteriaceae</taxon>
        <taxon>Escherichia</taxon>
    </lineage>
</organism>
<dbReference type="EMBL" id="ABLFQU030000141">
    <property type="protein sequence ID" value="EMM0028967.1"/>
    <property type="molecule type" value="Genomic_DNA"/>
</dbReference>
<protein>
    <submittedName>
        <fullName evidence="1">Uncharacterized protein</fullName>
    </submittedName>
</protein>